<dbReference type="EMBL" id="AMFJ01021653">
    <property type="protein sequence ID" value="EKD66059.1"/>
    <property type="molecule type" value="Genomic_DNA"/>
</dbReference>
<dbReference type="AlphaFoldDB" id="K2BUZ9"/>
<gene>
    <name evidence="2" type="ORF">ACD_49C00067G0045</name>
</gene>
<evidence type="ECO:0000313" key="2">
    <source>
        <dbReference type="EMBL" id="EKD66059.1"/>
    </source>
</evidence>
<sequence>MLKKFFSWVFIILWISFFYIIGNSINYPVHQDIKYNLISHPEFIPTKNVVKLSSAGFYNIVSDFYWLDTIQYIGSNAVSSEYKKYLYPMLNLITDINPNFTQPYLIWELLLTSYNERYENISKEEIEKNVDQAMALWLKWIEKNCDLNKIALIKNEYDLKKLWTEEKYKNPCSDSQIPYYLAYIYHWNKFDSLNASLYYKVTSANTDAPTGARIMAAIMQWKWWDREKSIIMFLSLAESLSSEKEKSCSLFSKDLWDVLLNVFSKKMALNWKSVSEIDKIRGQLIKKLWEDNLDKNKNLDNFCSTYLNKATRELNLYYLENADKLYFTDKKNHAQTPEDLFKAWFIDYIPLDFQRDKDFQIIYFYNDEIKNWDYKAGN</sequence>
<keyword evidence="1" id="KW-0812">Transmembrane</keyword>
<comment type="caution">
    <text evidence="2">The sequence shown here is derived from an EMBL/GenBank/DDBJ whole genome shotgun (WGS) entry which is preliminary data.</text>
</comment>
<keyword evidence="1" id="KW-1133">Transmembrane helix</keyword>
<protein>
    <submittedName>
        <fullName evidence="2">Uncharacterized protein</fullName>
    </submittedName>
</protein>
<name>K2BUZ9_9BACT</name>
<evidence type="ECO:0000256" key="1">
    <source>
        <dbReference type="SAM" id="Phobius"/>
    </source>
</evidence>
<accession>K2BUZ9</accession>
<proteinExistence type="predicted"/>
<feature type="transmembrane region" description="Helical" evidence="1">
    <location>
        <begin position="5"/>
        <end position="22"/>
    </location>
</feature>
<keyword evidence="1" id="KW-0472">Membrane</keyword>
<organism evidence="2">
    <name type="scientific">uncultured bacterium</name>
    <name type="common">gcode 4</name>
    <dbReference type="NCBI Taxonomy" id="1234023"/>
    <lineage>
        <taxon>Bacteria</taxon>
        <taxon>environmental samples</taxon>
    </lineage>
</organism>
<reference evidence="2" key="1">
    <citation type="journal article" date="2012" name="Science">
        <title>Fermentation, hydrogen, and sulfur metabolism in multiple uncultivated bacterial phyla.</title>
        <authorList>
            <person name="Wrighton K.C."/>
            <person name="Thomas B.C."/>
            <person name="Sharon I."/>
            <person name="Miller C.S."/>
            <person name="Castelle C.J."/>
            <person name="VerBerkmoes N.C."/>
            <person name="Wilkins M.J."/>
            <person name="Hettich R.L."/>
            <person name="Lipton M.S."/>
            <person name="Williams K.H."/>
            <person name="Long P.E."/>
            <person name="Banfield J.F."/>
        </authorList>
    </citation>
    <scope>NUCLEOTIDE SEQUENCE [LARGE SCALE GENOMIC DNA]</scope>
</reference>